<dbReference type="EMBL" id="KE525002">
    <property type="protein sequence ID" value="KFB40038.1"/>
    <property type="molecule type" value="Genomic_DNA"/>
</dbReference>
<evidence type="ECO:0000313" key="4">
    <source>
        <dbReference type="Proteomes" id="UP000030765"/>
    </source>
</evidence>
<reference evidence="3" key="2">
    <citation type="submission" date="2020-05" db="UniProtKB">
        <authorList>
            <consortium name="EnsemblMetazoa"/>
        </authorList>
    </citation>
    <scope>IDENTIFICATION</scope>
</reference>
<dbReference type="EnsemblMetazoa" id="ASIC007543-RA">
    <property type="protein sequence ID" value="ASIC007543-PA"/>
    <property type="gene ID" value="ASIC007543"/>
</dbReference>
<gene>
    <name evidence="2" type="ORF">ZHAS_00007543</name>
</gene>
<accession>A0A084VPZ4</accession>
<name>A0A084VPZ4_ANOSI</name>
<reference evidence="2 4" key="1">
    <citation type="journal article" date="2014" name="BMC Genomics">
        <title>Genome sequence of Anopheles sinensis provides insight into genetics basis of mosquito competence for malaria parasites.</title>
        <authorList>
            <person name="Zhou D."/>
            <person name="Zhang D."/>
            <person name="Ding G."/>
            <person name="Shi L."/>
            <person name="Hou Q."/>
            <person name="Ye Y."/>
            <person name="Xu Y."/>
            <person name="Zhou H."/>
            <person name="Xiong C."/>
            <person name="Li S."/>
            <person name="Yu J."/>
            <person name="Hong S."/>
            <person name="Yu X."/>
            <person name="Zou P."/>
            <person name="Chen C."/>
            <person name="Chang X."/>
            <person name="Wang W."/>
            <person name="Lv Y."/>
            <person name="Sun Y."/>
            <person name="Ma L."/>
            <person name="Shen B."/>
            <person name="Zhu C."/>
        </authorList>
    </citation>
    <scope>NUCLEOTIDE SEQUENCE [LARGE SCALE GENOMIC DNA]</scope>
</reference>
<keyword evidence="4" id="KW-1185">Reference proteome</keyword>
<sequence>MVRSRSSIHVTGVVSISTTENGNNVDIMMVEVVDVSPTSTHGRDPSTPEGCAPLTHESQRDEMRPTE</sequence>
<dbReference type="VEuPathDB" id="VectorBase:ASIC007543"/>
<feature type="region of interest" description="Disordered" evidence="1">
    <location>
        <begin position="35"/>
        <end position="67"/>
    </location>
</feature>
<protein>
    <submittedName>
        <fullName evidence="2 3">Lysosomal acid phosphatase, putative</fullName>
    </submittedName>
</protein>
<evidence type="ECO:0000313" key="3">
    <source>
        <dbReference type="EnsemblMetazoa" id="ASIC007543-PA"/>
    </source>
</evidence>
<organism evidence="2">
    <name type="scientific">Anopheles sinensis</name>
    <name type="common">Mosquito</name>
    <dbReference type="NCBI Taxonomy" id="74873"/>
    <lineage>
        <taxon>Eukaryota</taxon>
        <taxon>Metazoa</taxon>
        <taxon>Ecdysozoa</taxon>
        <taxon>Arthropoda</taxon>
        <taxon>Hexapoda</taxon>
        <taxon>Insecta</taxon>
        <taxon>Pterygota</taxon>
        <taxon>Neoptera</taxon>
        <taxon>Endopterygota</taxon>
        <taxon>Diptera</taxon>
        <taxon>Nematocera</taxon>
        <taxon>Culicoidea</taxon>
        <taxon>Culicidae</taxon>
        <taxon>Anophelinae</taxon>
        <taxon>Anopheles</taxon>
    </lineage>
</organism>
<dbReference type="EMBL" id="ATLV01015093">
    <property type="status" value="NOT_ANNOTATED_CDS"/>
    <property type="molecule type" value="Genomic_DNA"/>
</dbReference>
<dbReference type="AlphaFoldDB" id="A0A084VPZ4"/>
<evidence type="ECO:0000256" key="1">
    <source>
        <dbReference type="SAM" id="MobiDB-lite"/>
    </source>
</evidence>
<evidence type="ECO:0000313" key="2">
    <source>
        <dbReference type="EMBL" id="KFB40038.1"/>
    </source>
</evidence>
<feature type="compositionally biased region" description="Basic and acidic residues" evidence="1">
    <location>
        <begin position="57"/>
        <end position="67"/>
    </location>
</feature>
<dbReference type="Proteomes" id="UP000030765">
    <property type="component" value="Unassembled WGS sequence"/>
</dbReference>
<proteinExistence type="predicted"/>